<name>I2CP55_NANGC</name>
<dbReference type="GO" id="GO:0005739">
    <property type="term" value="C:mitochondrion"/>
    <property type="evidence" value="ECO:0007669"/>
    <property type="project" value="TreeGrafter"/>
</dbReference>
<dbReference type="EC" id="1.6.5.3" evidence="2"/>
<dbReference type="Pfam" id="PF01370">
    <property type="entry name" value="Epimerase"/>
    <property type="match status" value="1"/>
</dbReference>
<dbReference type="CDD" id="cd05271">
    <property type="entry name" value="NDUFA9_like_SDR_a"/>
    <property type="match status" value="1"/>
</dbReference>
<evidence type="ECO:0000259" key="1">
    <source>
        <dbReference type="Pfam" id="PF01370"/>
    </source>
</evidence>
<keyword evidence="2" id="KW-0830">Ubiquinone</keyword>
<dbReference type="EMBL" id="JU964809">
    <property type="protein sequence ID" value="AFJ68688.1"/>
    <property type="molecule type" value="mRNA"/>
</dbReference>
<dbReference type="InterPro" id="IPR001509">
    <property type="entry name" value="Epimerase_deHydtase"/>
</dbReference>
<dbReference type="AlphaFoldDB" id="I2CP55"/>
<proteinExistence type="evidence at transcript level"/>
<protein>
    <submittedName>
        <fullName evidence="2">NADH dehydrogenase (Ubiquinone) 1 alpha subcomplex 9</fullName>
        <ecNumber evidence="2">1.6.5.3</ecNumber>
    </submittedName>
</protein>
<dbReference type="PANTHER" id="PTHR12126">
    <property type="entry name" value="NADH-UBIQUINONE OXIDOREDUCTASE 39 KDA SUBUNIT-RELATED"/>
    <property type="match status" value="1"/>
</dbReference>
<organism evidence="2">
    <name type="scientific">Nannochloropsis gaditana (strain CCMP526)</name>
    <name type="common">Green microalga</name>
    <name type="synonym">Microchloropsis gaditana</name>
    <dbReference type="NCBI Taxonomy" id="1093141"/>
    <lineage>
        <taxon>Eukaryota</taxon>
        <taxon>Sar</taxon>
        <taxon>Stramenopiles</taxon>
        <taxon>Ochrophyta</taxon>
        <taxon>Eustigmatophyceae</taxon>
        <taxon>Eustigmatales</taxon>
        <taxon>Monodopsidaceae</taxon>
        <taxon>Nannochloropsis</taxon>
    </lineage>
</organism>
<keyword evidence="2" id="KW-0560">Oxidoreductase</keyword>
<evidence type="ECO:0000313" key="2">
    <source>
        <dbReference type="EMBL" id="AFJ68688.1"/>
    </source>
</evidence>
<reference evidence="2" key="2">
    <citation type="journal article" date="2012" name="Nat. Commun.">
        <title>Draft genome sequence and genetic transformation of the oleaginous alga Nannochloropis gaditana.</title>
        <authorList>
            <person name="Radakovits R."/>
            <person name="Jinkerson R.E."/>
            <person name="Fuerstenberg S.I."/>
            <person name="Tae H."/>
            <person name="Settlage R.E."/>
            <person name="Boore J.L."/>
            <person name="Posewitz M.C."/>
        </authorList>
    </citation>
    <scope>NUCLEOTIDE SEQUENCE</scope>
    <source>
        <strain evidence="2">CCMP526</strain>
    </source>
</reference>
<accession>I2CP55</accession>
<dbReference type="InterPro" id="IPR051207">
    <property type="entry name" value="ComplexI_NDUFA9_subunit"/>
</dbReference>
<reference evidence="2" key="1">
    <citation type="journal article" date="2012" name="Bioengineered">
        <title>Additional insights into the genome of the oleaginous model alga Nannochloropsis gaditana.</title>
        <authorList>
            <person name="Jinkerson R.E."/>
            <person name="Radakovits R."/>
            <person name="Posewitz M.C."/>
        </authorList>
    </citation>
    <scope>NUCLEOTIDE SEQUENCE</scope>
    <source>
        <strain evidence="2">CCMP526</strain>
    </source>
</reference>
<dbReference type="Gene3D" id="3.40.50.720">
    <property type="entry name" value="NAD(P)-binding Rossmann-like Domain"/>
    <property type="match status" value="1"/>
</dbReference>
<gene>
    <name evidence="2" type="ORF">NGATSA_3007600</name>
</gene>
<dbReference type="GO" id="GO:0044877">
    <property type="term" value="F:protein-containing complex binding"/>
    <property type="evidence" value="ECO:0007669"/>
    <property type="project" value="TreeGrafter"/>
</dbReference>
<dbReference type="InterPro" id="IPR036291">
    <property type="entry name" value="NAD(P)-bd_dom_sf"/>
</dbReference>
<dbReference type="PANTHER" id="PTHR12126:SF11">
    <property type="entry name" value="NADH DEHYDROGENASE [UBIQUINONE] 1 ALPHA SUBCOMPLEX SUBUNIT 9, MITOCHONDRIAL"/>
    <property type="match status" value="1"/>
</dbReference>
<sequence length="373" mass="41208">MANTRMLARRAFSTGNFGVGKLEQGFKEFGPGGRSSVAGITASLFGGTGFLGKYLQFELGKTGFRLYLANRGDEQDVRAYKVAFDLGQWASVPYSLRDEDSIKRVLEGSDIAINCIGKYYDTKHLVPHRDASGKLSNVNFSLEEIHIEAPAKLAELAKSVGVSHFLHVSALGADKDSPVRWLATKGQGEEALKSVFPRATIVRPGRLFGPEDRLLNWFAQNAASFGVIPLFNGGNALLQPTYASDVVDAMVKIIEDPEDYEGKTFELAGEHNFTWRELMDFTFDITYQKPRVVDLPLAVGEMAAFGLSQLPNPLLTTDDAKLMSTDVILEPSSSAMTFQDLHIKPTPLEKVAFNYLYRYRTDGGHFPYAEGYH</sequence>
<dbReference type="SUPFAM" id="SSF51735">
    <property type="entry name" value="NAD(P)-binding Rossmann-fold domains"/>
    <property type="match status" value="1"/>
</dbReference>
<dbReference type="GO" id="GO:0016491">
    <property type="term" value="F:oxidoreductase activity"/>
    <property type="evidence" value="ECO:0007669"/>
    <property type="project" value="UniProtKB-KW"/>
</dbReference>
<feature type="domain" description="NAD-dependent epimerase/dehydratase" evidence="1">
    <location>
        <begin position="45"/>
        <end position="267"/>
    </location>
</feature>